<keyword evidence="6" id="KW-0067">ATP-binding</keyword>
<keyword evidence="3" id="KW-0547">Nucleotide-binding</keyword>
<dbReference type="InterPro" id="IPR027417">
    <property type="entry name" value="P-loop_NTPase"/>
</dbReference>
<keyword evidence="2" id="KW-0690">Ribosome biogenesis</keyword>
<feature type="domain" description="Helicase ATP-binding" evidence="10">
    <location>
        <begin position="118"/>
        <end position="210"/>
    </location>
</feature>
<accession>A0ABR3GM80</accession>
<organism evidence="12 13">
    <name type="scientific">Discina gigas</name>
    <dbReference type="NCBI Taxonomy" id="1032678"/>
    <lineage>
        <taxon>Eukaryota</taxon>
        <taxon>Fungi</taxon>
        <taxon>Dikarya</taxon>
        <taxon>Ascomycota</taxon>
        <taxon>Pezizomycotina</taxon>
        <taxon>Pezizomycetes</taxon>
        <taxon>Pezizales</taxon>
        <taxon>Discinaceae</taxon>
        <taxon>Discina</taxon>
    </lineage>
</organism>
<keyword evidence="7" id="KW-0694">RNA-binding</keyword>
<dbReference type="Pfam" id="PF00270">
    <property type="entry name" value="DEAD"/>
    <property type="match status" value="1"/>
</dbReference>
<comment type="caution">
    <text evidence="12">The sequence shown here is derived from an EMBL/GenBank/DDBJ whole genome shotgun (WGS) entry which is preliminary data.</text>
</comment>
<dbReference type="EC" id="3.6.4.13" evidence="12"/>
<dbReference type="InterPro" id="IPR014014">
    <property type="entry name" value="RNA_helicase_DEAD_Q_motif"/>
</dbReference>
<proteinExistence type="predicted"/>
<sequence length="210" mass="22268">MPHRAPSPTGSEFEFDISTALADNDFLSDDDNAAAVRKGKPNTAANDQNINDILDVSDGDEAFIAAQQAASNRKGSNLKGKTVKKGGGFQQMGLNLSLLKAITRKGFSVPTPIQRKTIPLVLEGLDVVGMARTGSGKTAAFVIPMVEKLKMHSVKVGARAVILSPSRELALQTLKVVKELGRGTDLKCVLLVGGDSLEDQFGFMASNPDM</sequence>
<keyword evidence="5 12" id="KW-0347">Helicase</keyword>
<dbReference type="PANTHER" id="PTHR47959:SF8">
    <property type="entry name" value="RNA HELICASE"/>
    <property type="match status" value="1"/>
</dbReference>
<reference evidence="12 13" key="1">
    <citation type="submission" date="2024-02" db="EMBL/GenBank/DDBJ databases">
        <title>Discinaceae phylogenomics.</title>
        <authorList>
            <person name="Dirks A.C."/>
            <person name="James T.Y."/>
        </authorList>
    </citation>
    <scope>NUCLEOTIDE SEQUENCE [LARGE SCALE GENOMIC DNA]</scope>
    <source>
        <strain evidence="12 13">ACD0624</strain>
    </source>
</reference>
<feature type="domain" description="DEAD-box RNA helicase Q" evidence="11">
    <location>
        <begin position="87"/>
        <end position="115"/>
    </location>
</feature>
<dbReference type="PANTHER" id="PTHR47959">
    <property type="entry name" value="ATP-DEPENDENT RNA HELICASE RHLE-RELATED"/>
    <property type="match status" value="1"/>
</dbReference>
<dbReference type="GO" id="GO:0003724">
    <property type="term" value="F:RNA helicase activity"/>
    <property type="evidence" value="ECO:0007669"/>
    <property type="project" value="UniProtKB-EC"/>
</dbReference>
<dbReference type="InterPro" id="IPR014001">
    <property type="entry name" value="Helicase_ATP-bd"/>
</dbReference>
<keyword evidence="4 12" id="KW-0378">Hydrolase</keyword>
<evidence type="ECO:0000256" key="4">
    <source>
        <dbReference type="ARBA" id="ARBA00022801"/>
    </source>
</evidence>
<dbReference type="Gene3D" id="3.40.50.300">
    <property type="entry name" value="P-loop containing nucleotide triphosphate hydrolases"/>
    <property type="match status" value="1"/>
</dbReference>
<dbReference type="PROSITE" id="PS51195">
    <property type="entry name" value="Q_MOTIF"/>
    <property type="match status" value="1"/>
</dbReference>
<evidence type="ECO:0000256" key="7">
    <source>
        <dbReference type="ARBA" id="ARBA00022884"/>
    </source>
</evidence>
<evidence type="ECO:0000256" key="3">
    <source>
        <dbReference type="ARBA" id="ARBA00022741"/>
    </source>
</evidence>
<gene>
    <name evidence="12" type="primary">DBP10_1</name>
    <name evidence="12" type="ORF">Q9L58_004001</name>
</gene>
<evidence type="ECO:0000256" key="1">
    <source>
        <dbReference type="ARBA" id="ARBA00004123"/>
    </source>
</evidence>
<name>A0ABR3GM80_9PEZI</name>
<dbReference type="InterPro" id="IPR011545">
    <property type="entry name" value="DEAD/DEAH_box_helicase_dom"/>
</dbReference>
<dbReference type="GO" id="GO:0016787">
    <property type="term" value="F:hydrolase activity"/>
    <property type="evidence" value="ECO:0007669"/>
    <property type="project" value="UniProtKB-KW"/>
</dbReference>
<evidence type="ECO:0000259" key="11">
    <source>
        <dbReference type="PROSITE" id="PS51195"/>
    </source>
</evidence>
<evidence type="ECO:0000256" key="6">
    <source>
        <dbReference type="ARBA" id="ARBA00022840"/>
    </source>
</evidence>
<dbReference type="PROSITE" id="PS51192">
    <property type="entry name" value="HELICASE_ATP_BIND_1"/>
    <property type="match status" value="1"/>
</dbReference>
<evidence type="ECO:0000259" key="10">
    <source>
        <dbReference type="PROSITE" id="PS51192"/>
    </source>
</evidence>
<keyword evidence="8" id="KW-0539">Nucleus</keyword>
<dbReference type="SUPFAM" id="SSF52540">
    <property type="entry name" value="P-loop containing nucleoside triphosphate hydrolases"/>
    <property type="match status" value="1"/>
</dbReference>
<evidence type="ECO:0000256" key="8">
    <source>
        <dbReference type="ARBA" id="ARBA00023242"/>
    </source>
</evidence>
<dbReference type="EMBL" id="JBBBZM010000040">
    <property type="protein sequence ID" value="KAL0637019.1"/>
    <property type="molecule type" value="Genomic_DNA"/>
</dbReference>
<dbReference type="InterPro" id="IPR050079">
    <property type="entry name" value="DEAD_box_RNA_helicase"/>
</dbReference>
<evidence type="ECO:0000256" key="9">
    <source>
        <dbReference type="PROSITE-ProRule" id="PRU00552"/>
    </source>
</evidence>
<feature type="short sequence motif" description="Q motif" evidence="9">
    <location>
        <begin position="87"/>
        <end position="115"/>
    </location>
</feature>
<keyword evidence="13" id="KW-1185">Reference proteome</keyword>
<evidence type="ECO:0000256" key="2">
    <source>
        <dbReference type="ARBA" id="ARBA00022517"/>
    </source>
</evidence>
<evidence type="ECO:0000313" key="12">
    <source>
        <dbReference type="EMBL" id="KAL0637019.1"/>
    </source>
</evidence>
<dbReference type="Proteomes" id="UP001447188">
    <property type="component" value="Unassembled WGS sequence"/>
</dbReference>
<comment type="subcellular location">
    <subcellularLocation>
        <location evidence="1">Nucleus</location>
    </subcellularLocation>
</comment>
<evidence type="ECO:0000256" key="5">
    <source>
        <dbReference type="ARBA" id="ARBA00022806"/>
    </source>
</evidence>
<evidence type="ECO:0000313" key="13">
    <source>
        <dbReference type="Proteomes" id="UP001447188"/>
    </source>
</evidence>
<protein>
    <submittedName>
        <fullName evidence="12">ATP-dependent RNA helicase dbp10</fullName>
        <ecNumber evidence="12">3.6.4.13</ecNumber>
    </submittedName>
</protein>